<evidence type="ECO:0000313" key="5">
    <source>
        <dbReference type="EMBL" id="SHH97463.1"/>
    </source>
</evidence>
<evidence type="ECO:0000256" key="2">
    <source>
        <dbReference type="ARBA" id="ARBA00023002"/>
    </source>
</evidence>
<dbReference type="PANTHER" id="PTHR21089">
    <property type="entry name" value="SHIKIMATE DEHYDROGENASE"/>
    <property type="match status" value="1"/>
</dbReference>
<dbReference type="GO" id="GO:0005829">
    <property type="term" value="C:cytosol"/>
    <property type="evidence" value="ECO:0007669"/>
    <property type="project" value="TreeGrafter"/>
</dbReference>
<dbReference type="SUPFAM" id="SSF53223">
    <property type="entry name" value="Aminoacid dehydrogenase-like, N-terminal domain"/>
    <property type="match status" value="1"/>
</dbReference>
<keyword evidence="3" id="KW-0028">Amino-acid biosynthesis</keyword>
<reference evidence="5 6" key="1">
    <citation type="submission" date="2016-11" db="EMBL/GenBank/DDBJ databases">
        <authorList>
            <person name="Jaros S."/>
            <person name="Januszkiewicz K."/>
            <person name="Wedrychowicz H."/>
        </authorList>
    </citation>
    <scope>NUCLEOTIDE SEQUENCE [LARGE SCALE GENOMIC DNA]</scope>
    <source>
        <strain evidence="5 6">DSM 29431</strain>
    </source>
</reference>
<dbReference type="InterPro" id="IPR013708">
    <property type="entry name" value="Shikimate_DH-bd_N"/>
</dbReference>
<dbReference type="EMBL" id="FQXC01000006">
    <property type="protein sequence ID" value="SHH97463.1"/>
    <property type="molecule type" value="Genomic_DNA"/>
</dbReference>
<sequence length="263" mass="27399">MRISGKTKLFPIIGAPVMGVVSPPAVNAWFDDNGIDARMVPLEVPEKVLGAFWELLRASDTFLGCSVTYPHKQAAFDIVDTRTERAQRLGALNTVRRVASGALDGDASDGRALVRAIRASGVDLVGETAHVIGAGGGAGRAIVDALCESGLTSVLLEDNDAQRLEQTQDLIRGFWPATNIQTASDTASFLIDATPNGKDASAPPLFSPEAIDASTVVCDVAGAIETSQLLQAANDLGKTCIDAVAMGEGQVSAQMAFLFRSGG</sequence>
<evidence type="ECO:0000256" key="3">
    <source>
        <dbReference type="ARBA" id="ARBA00023141"/>
    </source>
</evidence>
<comment type="pathway">
    <text evidence="1">Metabolic intermediate biosynthesis; chorismate biosynthesis; chorismate from D-erythrose 4-phosphate and phosphoenolpyruvate: step 4/7.</text>
</comment>
<dbReference type="SUPFAM" id="SSF51735">
    <property type="entry name" value="NAD(P)-binding Rossmann-fold domains"/>
    <property type="match status" value="1"/>
</dbReference>
<dbReference type="Gene3D" id="3.40.50.10860">
    <property type="entry name" value="Leucine Dehydrogenase, chain A, domain 1"/>
    <property type="match status" value="1"/>
</dbReference>
<protein>
    <submittedName>
        <fullName evidence="5">Shikimate dehydrogenase</fullName>
    </submittedName>
</protein>
<dbReference type="RefSeq" id="WP_072779719.1">
    <property type="nucleotide sequence ID" value="NZ_FQXC01000006.1"/>
</dbReference>
<dbReference type="STRING" id="996342.SAMN05443551_3848"/>
<dbReference type="InterPro" id="IPR022893">
    <property type="entry name" value="Shikimate_DH_fam"/>
</dbReference>
<dbReference type="PANTHER" id="PTHR21089:SF1">
    <property type="entry name" value="BIFUNCTIONAL 3-DEHYDROQUINATE DEHYDRATASE_SHIKIMATE DEHYDROGENASE, CHLOROPLASTIC"/>
    <property type="match status" value="1"/>
</dbReference>
<dbReference type="Gene3D" id="3.40.50.720">
    <property type="entry name" value="NAD(P)-binding Rossmann-like Domain"/>
    <property type="match status" value="1"/>
</dbReference>
<dbReference type="Proteomes" id="UP000184221">
    <property type="component" value="Unassembled WGS sequence"/>
</dbReference>
<accession>A0A1M5XE32</accession>
<dbReference type="GO" id="GO:0009423">
    <property type="term" value="P:chorismate biosynthetic process"/>
    <property type="evidence" value="ECO:0007669"/>
    <property type="project" value="TreeGrafter"/>
</dbReference>
<evidence type="ECO:0000256" key="1">
    <source>
        <dbReference type="ARBA" id="ARBA00004871"/>
    </source>
</evidence>
<dbReference type="GO" id="GO:0019632">
    <property type="term" value="P:shikimate metabolic process"/>
    <property type="evidence" value="ECO:0007669"/>
    <property type="project" value="TreeGrafter"/>
</dbReference>
<dbReference type="GO" id="GO:0050661">
    <property type="term" value="F:NADP binding"/>
    <property type="evidence" value="ECO:0007669"/>
    <property type="project" value="TreeGrafter"/>
</dbReference>
<dbReference type="InterPro" id="IPR046346">
    <property type="entry name" value="Aminoacid_DH-like_N_sf"/>
</dbReference>
<feature type="domain" description="Shikimate dehydrogenase substrate binding N-terminal" evidence="4">
    <location>
        <begin position="12"/>
        <end position="95"/>
    </location>
</feature>
<keyword evidence="6" id="KW-1185">Reference proteome</keyword>
<keyword evidence="3" id="KW-0057">Aromatic amino acid biosynthesis</keyword>
<dbReference type="AlphaFoldDB" id="A0A1M5XE32"/>
<name>A0A1M5XE32_9RHOB</name>
<dbReference type="GO" id="GO:0004764">
    <property type="term" value="F:shikimate 3-dehydrogenase (NADP+) activity"/>
    <property type="evidence" value="ECO:0007669"/>
    <property type="project" value="InterPro"/>
</dbReference>
<organism evidence="5 6">
    <name type="scientific">Marivita hallyeonensis</name>
    <dbReference type="NCBI Taxonomy" id="996342"/>
    <lineage>
        <taxon>Bacteria</taxon>
        <taxon>Pseudomonadati</taxon>
        <taxon>Pseudomonadota</taxon>
        <taxon>Alphaproteobacteria</taxon>
        <taxon>Rhodobacterales</taxon>
        <taxon>Roseobacteraceae</taxon>
        <taxon>Marivita</taxon>
    </lineage>
</organism>
<keyword evidence="2" id="KW-0560">Oxidoreductase</keyword>
<gene>
    <name evidence="5" type="ORF">SAMN05443551_3848</name>
</gene>
<dbReference type="Pfam" id="PF08501">
    <property type="entry name" value="Shikimate_dh_N"/>
    <property type="match status" value="1"/>
</dbReference>
<evidence type="ECO:0000259" key="4">
    <source>
        <dbReference type="Pfam" id="PF08501"/>
    </source>
</evidence>
<proteinExistence type="predicted"/>
<dbReference type="GO" id="GO:0009073">
    <property type="term" value="P:aromatic amino acid family biosynthetic process"/>
    <property type="evidence" value="ECO:0007669"/>
    <property type="project" value="UniProtKB-KW"/>
</dbReference>
<dbReference type="InterPro" id="IPR036291">
    <property type="entry name" value="NAD(P)-bd_dom_sf"/>
</dbReference>
<evidence type="ECO:0000313" key="6">
    <source>
        <dbReference type="Proteomes" id="UP000184221"/>
    </source>
</evidence>